<dbReference type="Pfam" id="PF01553">
    <property type="entry name" value="Acyltransferase"/>
    <property type="match status" value="1"/>
</dbReference>
<feature type="transmembrane region" description="Helical" evidence="10">
    <location>
        <begin position="7"/>
        <end position="26"/>
    </location>
</feature>
<evidence type="ECO:0000256" key="10">
    <source>
        <dbReference type="SAM" id="Phobius"/>
    </source>
</evidence>
<dbReference type="InterPro" id="IPR002123">
    <property type="entry name" value="Plipid/glycerol_acylTrfase"/>
</dbReference>
<sequence>MGVVRKILAWLSVAVICLLSLVLYLARPFNPDNNRLLAGFIARFCRRVLGMQRPLYGAENMPQDRPTVIVANHQENDDLMVVGDLLPPRTVAVGKSALLWIPFFGQVFWLGDNIILNRSQSHKAVAIMKATSDAINKDRKSIWVFAEGTRSRGRGLGRFKKGAFHMAITAGAPITMVCVANYHGKTEGLCGRRGAVPVRILPPIETTGLTNADVTDLMERCHKQMAEAVDELSGTAGTA</sequence>
<comment type="domain">
    <text evidence="9">The HXXXXD motif is essential for acyltransferase activity and may constitute the binding site for the phosphate moiety of the glycerol-3-phosphate.</text>
</comment>
<dbReference type="SMART" id="SM00563">
    <property type="entry name" value="PlsC"/>
    <property type="match status" value="1"/>
</dbReference>
<keyword evidence="9" id="KW-0594">Phospholipid biosynthesis</keyword>
<dbReference type="CDD" id="cd07989">
    <property type="entry name" value="LPLAT_AGPAT-like"/>
    <property type="match status" value="1"/>
</dbReference>
<dbReference type="OrthoDB" id="5290997at2"/>
<evidence type="ECO:0000256" key="1">
    <source>
        <dbReference type="ARBA" id="ARBA00001141"/>
    </source>
</evidence>
<evidence type="ECO:0000256" key="8">
    <source>
        <dbReference type="ARBA" id="ARBA00023315"/>
    </source>
</evidence>
<dbReference type="GO" id="GO:0006654">
    <property type="term" value="P:phosphatidic acid biosynthetic process"/>
    <property type="evidence" value="ECO:0007669"/>
    <property type="project" value="TreeGrafter"/>
</dbReference>
<evidence type="ECO:0000256" key="2">
    <source>
        <dbReference type="ARBA" id="ARBA00004728"/>
    </source>
</evidence>
<evidence type="ECO:0000256" key="7">
    <source>
        <dbReference type="ARBA" id="ARBA00022679"/>
    </source>
</evidence>
<proteinExistence type="inferred from homology"/>
<dbReference type="SUPFAM" id="SSF69593">
    <property type="entry name" value="Glycerol-3-phosphate (1)-acyltransferase"/>
    <property type="match status" value="1"/>
</dbReference>
<dbReference type="GO" id="GO:0005886">
    <property type="term" value="C:plasma membrane"/>
    <property type="evidence" value="ECO:0007669"/>
    <property type="project" value="TreeGrafter"/>
</dbReference>
<evidence type="ECO:0000313" key="12">
    <source>
        <dbReference type="EMBL" id="RMJ03105.1"/>
    </source>
</evidence>
<keyword evidence="9" id="KW-0443">Lipid metabolism</keyword>
<dbReference type="GO" id="GO:0016024">
    <property type="term" value="P:CDP-diacylglycerol biosynthetic process"/>
    <property type="evidence" value="ECO:0007669"/>
    <property type="project" value="UniProtKB-UniPathway"/>
</dbReference>
<dbReference type="EC" id="2.3.1.51" evidence="5 9"/>
<name>A0A3M2RDR6_9GAMM</name>
<dbReference type="NCBIfam" id="TIGR00530">
    <property type="entry name" value="AGP_acyltrn"/>
    <property type="match status" value="1"/>
</dbReference>
<evidence type="ECO:0000256" key="3">
    <source>
        <dbReference type="ARBA" id="ARBA00005189"/>
    </source>
</evidence>
<keyword evidence="10" id="KW-0472">Membrane</keyword>
<keyword evidence="13" id="KW-1185">Reference proteome</keyword>
<dbReference type="EMBL" id="QMDL01000003">
    <property type="protein sequence ID" value="RMJ03105.1"/>
    <property type="molecule type" value="Genomic_DNA"/>
</dbReference>
<evidence type="ECO:0000256" key="6">
    <source>
        <dbReference type="ARBA" id="ARBA00016139"/>
    </source>
</evidence>
<accession>A0A3M2RDR6</accession>
<dbReference type="InterPro" id="IPR004552">
    <property type="entry name" value="AGP_acyltrans"/>
</dbReference>
<keyword evidence="10" id="KW-1133">Transmembrane helix</keyword>
<comment type="catalytic activity">
    <reaction evidence="1 9">
        <text>a 1-acyl-sn-glycero-3-phosphate + an acyl-CoA = a 1,2-diacyl-sn-glycero-3-phosphate + CoA</text>
        <dbReference type="Rhea" id="RHEA:19709"/>
        <dbReference type="ChEBI" id="CHEBI:57287"/>
        <dbReference type="ChEBI" id="CHEBI:57970"/>
        <dbReference type="ChEBI" id="CHEBI:58342"/>
        <dbReference type="ChEBI" id="CHEBI:58608"/>
        <dbReference type="EC" id="2.3.1.51"/>
    </reaction>
</comment>
<keyword evidence="9" id="KW-1208">Phospholipid metabolism</keyword>
<dbReference type="AlphaFoldDB" id="A0A3M2RDR6"/>
<feature type="domain" description="Phospholipid/glycerol acyltransferase" evidence="11">
    <location>
        <begin position="67"/>
        <end position="182"/>
    </location>
</feature>
<comment type="pathway">
    <text evidence="2">Phospholipid metabolism; CDP-diacylglycerol biosynthesis; CDP-diacylglycerol from sn-glycerol 3-phosphate: step 2/3.</text>
</comment>
<keyword evidence="8 9" id="KW-0012">Acyltransferase</keyword>
<evidence type="ECO:0000256" key="9">
    <source>
        <dbReference type="RuleBase" id="RU361267"/>
    </source>
</evidence>
<comment type="caution">
    <text evidence="12">The sequence shown here is derived from an EMBL/GenBank/DDBJ whole genome shotgun (WGS) entry which is preliminary data.</text>
</comment>
<dbReference type="GO" id="GO:0003841">
    <property type="term" value="F:1-acylglycerol-3-phosphate O-acyltransferase activity"/>
    <property type="evidence" value="ECO:0007669"/>
    <property type="project" value="UniProtKB-UniRule"/>
</dbReference>
<evidence type="ECO:0000313" key="13">
    <source>
        <dbReference type="Proteomes" id="UP000265903"/>
    </source>
</evidence>
<dbReference type="RefSeq" id="WP_114335336.1">
    <property type="nucleotide sequence ID" value="NZ_QMDL01000003.1"/>
</dbReference>
<evidence type="ECO:0000256" key="5">
    <source>
        <dbReference type="ARBA" id="ARBA00013211"/>
    </source>
</evidence>
<keyword evidence="9" id="KW-0444">Lipid biosynthesis</keyword>
<gene>
    <name evidence="12" type="primary">plsC_2</name>
    <name evidence="12" type="ORF">DOQ08_02570</name>
</gene>
<comment type="pathway">
    <text evidence="3">Lipid metabolism.</text>
</comment>
<protein>
    <recommendedName>
        <fullName evidence="6 9">1-acyl-sn-glycerol-3-phosphate acyltransferase</fullName>
        <ecNumber evidence="5 9">2.3.1.51</ecNumber>
    </recommendedName>
</protein>
<dbReference type="UniPathway" id="UPA00557">
    <property type="reaction ID" value="UER00613"/>
</dbReference>
<comment type="similarity">
    <text evidence="4 9">Belongs to the 1-acyl-sn-glycerol-3-phosphate acyltransferase family.</text>
</comment>
<evidence type="ECO:0000259" key="11">
    <source>
        <dbReference type="SMART" id="SM00563"/>
    </source>
</evidence>
<dbReference type="PANTHER" id="PTHR10434">
    <property type="entry name" value="1-ACYL-SN-GLYCEROL-3-PHOSPHATE ACYLTRANSFERASE"/>
    <property type="match status" value="1"/>
</dbReference>
<keyword evidence="10" id="KW-0812">Transmembrane</keyword>
<reference evidence="12 13" key="1">
    <citation type="submission" date="2018-08" db="EMBL/GenBank/DDBJ databases">
        <title>Whole Genome Sequence of the Moderate Halophilic Marine Bacterium Marinobacter litoralis Sw-45.</title>
        <authorList>
            <person name="Musa H."/>
        </authorList>
    </citation>
    <scope>NUCLEOTIDE SEQUENCE [LARGE SCALE GENOMIC DNA]</scope>
    <source>
        <strain evidence="12 13">Sw-45</strain>
    </source>
</reference>
<keyword evidence="7 9" id="KW-0808">Transferase</keyword>
<dbReference type="Proteomes" id="UP000265903">
    <property type="component" value="Unassembled WGS sequence"/>
</dbReference>
<evidence type="ECO:0000256" key="4">
    <source>
        <dbReference type="ARBA" id="ARBA00008655"/>
    </source>
</evidence>
<dbReference type="PANTHER" id="PTHR10434:SF11">
    <property type="entry name" value="1-ACYL-SN-GLYCEROL-3-PHOSPHATE ACYLTRANSFERASE"/>
    <property type="match status" value="1"/>
</dbReference>
<organism evidence="12 13">
    <name type="scientific">Marinobacter litoralis</name>
    <dbReference type="NCBI Taxonomy" id="187981"/>
    <lineage>
        <taxon>Bacteria</taxon>
        <taxon>Pseudomonadati</taxon>
        <taxon>Pseudomonadota</taxon>
        <taxon>Gammaproteobacteria</taxon>
        <taxon>Pseudomonadales</taxon>
        <taxon>Marinobacteraceae</taxon>
        <taxon>Marinobacter</taxon>
    </lineage>
</organism>